<name>A0A803LPX6_CHEQI</name>
<keyword evidence="2" id="KW-1185">Reference proteome</keyword>
<sequence length="86" mass="10360">MATSTNIKKIGSEAFMLLEQFEEQRVQWQRNQIHCRRYHQFLYDSQNYQVIPPRENSMDTFQAAHKYGGFMICEHRARKSMLTRMA</sequence>
<dbReference type="Proteomes" id="UP000596660">
    <property type="component" value="Unplaced"/>
</dbReference>
<dbReference type="OMA" id="CEHRARK"/>
<reference evidence="1" key="1">
    <citation type="journal article" date="2017" name="Nature">
        <title>The genome of Chenopodium quinoa.</title>
        <authorList>
            <person name="Jarvis D.E."/>
            <person name="Ho Y.S."/>
            <person name="Lightfoot D.J."/>
            <person name="Schmoeckel S.M."/>
            <person name="Li B."/>
            <person name="Borm T.J.A."/>
            <person name="Ohyanagi H."/>
            <person name="Mineta K."/>
            <person name="Michell C.T."/>
            <person name="Saber N."/>
            <person name="Kharbatia N.M."/>
            <person name="Rupper R.R."/>
            <person name="Sharp A.R."/>
            <person name="Dally N."/>
            <person name="Boughton B.A."/>
            <person name="Woo Y.H."/>
            <person name="Gao G."/>
            <person name="Schijlen E.G.W.M."/>
            <person name="Guo X."/>
            <person name="Momin A.A."/>
            <person name="Negrao S."/>
            <person name="Al-Babili S."/>
            <person name="Gehring C."/>
            <person name="Roessner U."/>
            <person name="Jung C."/>
            <person name="Murphy K."/>
            <person name="Arold S.T."/>
            <person name="Gojobori T."/>
            <person name="van der Linden C.G."/>
            <person name="van Loo E.N."/>
            <person name="Jellen E.N."/>
            <person name="Maughan P.J."/>
            <person name="Tester M."/>
        </authorList>
    </citation>
    <scope>NUCLEOTIDE SEQUENCE [LARGE SCALE GENOMIC DNA]</scope>
    <source>
        <strain evidence="1">cv. PI 614886</strain>
    </source>
</reference>
<accession>A0A803LPX6</accession>
<dbReference type="AlphaFoldDB" id="A0A803LPX6"/>
<reference evidence="1" key="2">
    <citation type="submission" date="2021-03" db="UniProtKB">
        <authorList>
            <consortium name="EnsemblPlants"/>
        </authorList>
    </citation>
    <scope>IDENTIFICATION</scope>
</reference>
<proteinExistence type="predicted"/>
<dbReference type="EnsemblPlants" id="AUR62017005-RA">
    <property type="protein sequence ID" value="AUR62017005-RA:cds"/>
    <property type="gene ID" value="AUR62017005"/>
</dbReference>
<dbReference type="Gramene" id="AUR62017005-RA">
    <property type="protein sequence ID" value="AUR62017005-RA:cds"/>
    <property type="gene ID" value="AUR62017005"/>
</dbReference>
<protein>
    <submittedName>
        <fullName evidence="1">Uncharacterized protein</fullName>
    </submittedName>
</protein>
<organism evidence="1 2">
    <name type="scientific">Chenopodium quinoa</name>
    <name type="common">Quinoa</name>
    <dbReference type="NCBI Taxonomy" id="63459"/>
    <lineage>
        <taxon>Eukaryota</taxon>
        <taxon>Viridiplantae</taxon>
        <taxon>Streptophyta</taxon>
        <taxon>Embryophyta</taxon>
        <taxon>Tracheophyta</taxon>
        <taxon>Spermatophyta</taxon>
        <taxon>Magnoliopsida</taxon>
        <taxon>eudicotyledons</taxon>
        <taxon>Gunneridae</taxon>
        <taxon>Pentapetalae</taxon>
        <taxon>Caryophyllales</taxon>
        <taxon>Chenopodiaceae</taxon>
        <taxon>Chenopodioideae</taxon>
        <taxon>Atripliceae</taxon>
        <taxon>Chenopodium</taxon>
    </lineage>
</organism>
<evidence type="ECO:0000313" key="2">
    <source>
        <dbReference type="Proteomes" id="UP000596660"/>
    </source>
</evidence>
<evidence type="ECO:0000313" key="1">
    <source>
        <dbReference type="EnsemblPlants" id="AUR62017005-RA:cds"/>
    </source>
</evidence>